<keyword evidence="3" id="KW-1185">Reference proteome</keyword>
<dbReference type="InterPro" id="IPR044792">
    <property type="entry name" value="TAR1"/>
</dbReference>
<evidence type="ECO:0000256" key="1">
    <source>
        <dbReference type="SAM" id="MobiDB-lite"/>
    </source>
</evidence>
<dbReference type="EMBL" id="SZYD01002567">
    <property type="protein sequence ID" value="KAC9391497.1"/>
    <property type="molecule type" value="Genomic_DNA"/>
</dbReference>
<sequence>MIGRADIEGSKSNVAMNAWLPQASYPCGNFSDTSSFKFRRSKGSLGHAFTVRIRTGNQNQTSFYPSVLHEISVLVELILGHLRYLLTDVPPQPNSPPDNVFRPDRPTEAGLGSKKRGVAPLPIHGISKITLKVVVFHFRPRAPTYTTPLKSFHKVGLESSSTGSSFPADSAKPVPLAVVSLDSRQGHRIPLVRTSSELAVRRPGKAPEEAVPGYGSILPTSLAYIVPLTRGCSPWRPDAVMSTTRHGRHSVLRIFKGRQGRTGHRATCGALPAARPYLRLSRFQDERFARQYRCGPPPEFPLASPRSGIVHHLSGPDRHAHTRTLLKRSESVGGAPHKGDPTNQLPYALRVYSPVDSHTCQTPWSVFQDGPNEVPAGRCQEHAGAEARRYSARCQPQSAQRHLHKLINSMGFGRHTNPHRSTPRADRRTDFHRSTSDQDASPAHIRFPPDNFKHSLTLFSKSFSSFPRGTCLLSVSRQYLALDGIYRPIGAAFPNNPTRRQRLVVRQGPGTTGLSPSLAPPSRGLGLGPSLRTLLQTTIQTTRPSDFQAGLFPVRSPLLRESLQTCPQPSGLGRNLRSKTRWFTGFCNSHQVSHFATFFIDALFCYAGFDNDPSAGSPTETLLRLLLPLNDKVQWNSRDVAGSEPPTSPRS</sequence>
<gene>
    <name evidence="2" type="ORF">E3N88_45911</name>
</gene>
<dbReference type="PANTHER" id="PTHR47188:SF1">
    <property type="entry name" value="PROTEIN TAR1"/>
    <property type="match status" value="1"/>
</dbReference>
<organism evidence="2 3">
    <name type="scientific">Mikania micrantha</name>
    <name type="common">bitter vine</name>
    <dbReference type="NCBI Taxonomy" id="192012"/>
    <lineage>
        <taxon>Eukaryota</taxon>
        <taxon>Viridiplantae</taxon>
        <taxon>Streptophyta</taxon>
        <taxon>Embryophyta</taxon>
        <taxon>Tracheophyta</taxon>
        <taxon>Spermatophyta</taxon>
        <taxon>Magnoliopsida</taxon>
        <taxon>eudicotyledons</taxon>
        <taxon>Gunneridae</taxon>
        <taxon>Pentapetalae</taxon>
        <taxon>asterids</taxon>
        <taxon>campanulids</taxon>
        <taxon>Asterales</taxon>
        <taxon>Asteraceae</taxon>
        <taxon>Asteroideae</taxon>
        <taxon>Heliantheae alliance</taxon>
        <taxon>Eupatorieae</taxon>
        <taxon>Mikania</taxon>
    </lineage>
</organism>
<protein>
    <recommendedName>
        <fullName evidence="4">Senescence-associated protein</fullName>
    </recommendedName>
</protein>
<dbReference type="GO" id="GO:0043457">
    <property type="term" value="P:regulation of cellular respiration"/>
    <property type="evidence" value="ECO:0007669"/>
    <property type="project" value="InterPro"/>
</dbReference>
<evidence type="ECO:0000313" key="2">
    <source>
        <dbReference type="EMBL" id="KAC9391497.1"/>
    </source>
</evidence>
<evidence type="ECO:0008006" key="4">
    <source>
        <dbReference type="Google" id="ProtNLM"/>
    </source>
</evidence>
<evidence type="ECO:0000313" key="3">
    <source>
        <dbReference type="Proteomes" id="UP000326396"/>
    </source>
</evidence>
<feature type="compositionally biased region" description="Basic and acidic residues" evidence="1">
    <location>
        <begin position="423"/>
        <end position="436"/>
    </location>
</feature>
<dbReference type="AlphaFoldDB" id="A0A5N6L7X9"/>
<proteinExistence type="predicted"/>
<dbReference type="OrthoDB" id="1636541at2759"/>
<feature type="region of interest" description="Disordered" evidence="1">
    <location>
        <begin position="410"/>
        <end position="447"/>
    </location>
</feature>
<dbReference type="Proteomes" id="UP000326396">
    <property type="component" value="Unassembled WGS sequence"/>
</dbReference>
<comment type="caution">
    <text evidence="2">The sequence shown here is derived from an EMBL/GenBank/DDBJ whole genome shotgun (WGS) entry which is preliminary data.</text>
</comment>
<reference evidence="2 3" key="1">
    <citation type="submission" date="2019-05" db="EMBL/GenBank/DDBJ databases">
        <title>Mikania micrantha, genome provides insights into the molecular mechanism of rapid growth.</title>
        <authorList>
            <person name="Liu B."/>
        </authorList>
    </citation>
    <scope>NUCLEOTIDE SEQUENCE [LARGE SCALE GENOMIC DNA]</scope>
    <source>
        <strain evidence="2">NLD-2019</strain>
        <tissue evidence="2">Leaf</tissue>
    </source>
</reference>
<name>A0A5N6L7X9_9ASTR</name>
<dbReference type="PANTHER" id="PTHR47188">
    <property type="entry name" value="PROTEIN TAR1"/>
    <property type="match status" value="1"/>
</dbReference>
<feature type="region of interest" description="Disordered" evidence="1">
    <location>
        <begin position="89"/>
        <end position="116"/>
    </location>
</feature>
<accession>A0A5N6L7X9</accession>